<accession>A0A1J3GVP2</accession>
<evidence type="ECO:0000259" key="2">
    <source>
        <dbReference type="PROSITE" id="PS51925"/>
    </source>
</evidence>
<dbReference type="EMBL" id="GEVL01017156">
    <property type="protein sequence ID" value="JAU60185.1"/>
    <property type="molecule type" value="Transcribed_RNA"/>
</dbReference>
<evidence type="ECO:0000313" key="3">
    <source>
        <dbReference type="EMBL" id="JAU60185.1"/>
    </source>
</evidence>
<sequence>MAVSSGTFSSNFLCIKTASLRRESAPSSLRLDSHPAKLRMARAVTSATESSEPTATSKRVPRGIMKPRPVSPEMQDVVGVSEIPRTQALKRIWAYIKENGLQDPLNKKDILCDEKLKKIFEGKERVGFLEVAKLIGPHFLPAKTMF</sequence>
<evidence type="ECO:0000256" key="1">
    <source>
        <dbReference type="SAM" id="MobiDB-lite"/>
    </source>
</evidence>
<dbReference type="Gene3D" id="1.10.245.10">
    <property type="entry name" value="SWIB/MDM2 domain"/>
    <property type="match status" value="1"/>
</dbReference>
<feature type="region of interest" description="Disordered" evidence="1">
    <location>
        <begin position="44"/>
        <end position="71"/>
    </location>
</feature>
<gene>
    <name evidence="3" type="ORF">LE_TR3011_c0_g1_i1_g.9918</name>
</gene>
<dbReference type="Pfam" id="PF02201">
    <property type="entry name" value="SWIB"/>
    <property type="match status" value="1"/>
</dbReference>
<proteinExistence type="predicted"/>
<dbReference type="AlphaFoldDB" id="A0A1J3GVP2"/>
<reference evidence="3" key="1">
    <citation type="submission" date="2016-07" db="EMBL/GenBank/DDBJ databases">
        <title>De novo transcriptome assembly of four accessions of the metal hyperaccumulator plant Noccaea caerulescens.</title>
        <authorList>
            <person name="Blande D."/>
            <person name="Halimaa P."/>
            <person name="Tervahauta A.I."/>
            <person name="Aarts M.G."/>
            <person name="Karenlampi S.O."/>
        </authorList>
    </citation>
    <scope>NUCLEOTIDE SEQUENCE</scope>
</reference>
<organism evidence="3">
    <name type="scientific">Noccaea caerulescens</name>
    <name type="common">Alpine penny-cress</name>
    <name type="synonym">Thlaspi caerulescens</name>
    <dbReference type="NCBI Taxonomy" id="107243"/>
    <lineage>
        <taxon>Eukaryota</taxon>
        <taxon>Viridiplantae</taxon>
        <taxon>Streptophyta</taxon>
        <taxon>Embryophyta</taxon>
        <taxon>Tracheophyta</taxon>
        <taxon>Spermatophyta</taxon>
        <taxon>Magnoliopsida</taxon>
        <taxon>eudicotyledons</taxon>
        <taxon>Gunneridae</taxon>
        <taxon>Pentapetalae</taxon>
        <taxon>rosids</taxon>
        <taxon>malvids</taxon>
        <taxon>Brassicales</taxon>
        <taxon>Brassicaceae</taxon>
        <taxon>Coluteocarpeae</taxon>
        <taxon>Noccaea</taxon>
    </lineage>
</organism>
<dbReference type="InterPro" id="IPR003121">
    <property type="entry name" value="SWIB_MDM2_domain"/>
</dbReference>
<protein>
    <submittedName>
        <fullName evidence="3">Protein TRI1</fullName>
    </submittedName>
</protein>
<dbReference type="PROSITE" id="PS51925">
    <property type="entry name" value="SWIB_MDM2"/>
    <property type="match status" value="1"/>
</dbReference>
<dbReference type="PANTHER" id="PTHR13844">
    <property type="entry name" value="SWI/SNF-RELATED MATRIX-ASSOCIATED ACTIN-DEPENDENT REGULATOR OF CHROMATIN SUBFAMILY D"/>
    <property type="match status" value="1"/>
</dbReference>
<feature type="compositionally biased region" description="Low complexity" evidence="1">
    <location>
        <begin position="45"/>
        <end position="57"/>
    </location>
</feature>
<dbReference type="InterPro" id="IPR036885">
    <property type="entry name" value="SWIB_MDM2_dom_sf"/>
</dbReference>
<dbReference type="CDD" id="cd10567">
    <property type="entry name" value="SWIB-MDM2_like"/>
    <property type="match status" value="1"/>
</dbReference>
<feature type="domain" description="DM2" evidence="2">
    <location>
        <begin position="63"/>
        <end position="141"/>
    </location>
</feature>
<name>A0A1J3GVP2_NOCCA</name>
<dbReference type="SMART" id="SM00151">
    <property type="entry name" value="SWIB"/>
    <property type="match status" value="1"/>
</dbReference>
<dbReference type="SUPFAM" id="SSF47592">
    <property type="entry name" value="SWIB/MDM2 domain"/>
    <property type="match status" value="1"/>
</dbReference>
<dbReference type="InterPro" id="IPR019835">
    <property type="entry name" value="SWIB_domain"/>
</dbReference>